<dbReference type="AlphaFoldDB" id="A0A0E9X7B4"/>
<protein>
    <submittedName>
        <fullName evidence="1">Uncharacterized protein</fullName>
    </submittedName>
</protein>
<accession>A0A0E9X7B4</accession>
<proteinExistence type="predicted"/>
<reference evidence="1" key="1">
    <citation type="submission" date="2014-11" db="EMBL/GenBank/DDBJ databases">
        <authorList>
            <person name="Amaro Gonzalez C."/>
        </authorList>
    </citation>
    <scope>NUCLEOTIDE SEQUENCE</scope>
</reference>
<reference evidence="1" key="2">
    <citation type="journal article" date="2015" name="Fish Shellfish Immunol.">
        <title>Early steps in the European eel (Anguilla anguilla)-Vibrio vulnificus interaction in the gills: Role of the RtxA13 toxin.</title>
        <authorList>
            <person name="Callol A."/>
            <person name="Pajuelo D."/>
            <person name="Ebbesson L."/>
            <person name="Teles M."/>
            <person name="MacKenzie S."/>
            <person name="Amaro C."/>
        </authorList>
    </citation>
    <scope>NUCLEOTIDE SEQUENCE</scope>
</reference>
<dbReference type="EMBL" id="GBXM01010078">
    <property type="protein sequence ID" value="JAH98499.1"/>
    <property type="molecule type" value="Transcribed_RNA"/>
</dbReference>
<organism evidence="1">
    <name type="scientific">Anguilla anguilla</name>
    <name type="common">European freshwater eel</name>
    <name type="synonym">Muraena anguilla</name>
    <dbReference type="NCBI Taxonomy" id="7936"/>
    <lineage>
        <taxon>Eukaryota</taxon>
        <taxon>Metazoa</taxon>
        <taxon>Chordata</taxon>
        <taxon>Craniata</taxon>
        <taxon>Vertebrata</taxon>
        <taxon>Euteleostomi</taxon>
        <taxon>Actinopterygii</taxon>
        <taxon>Neopterygii</taxon>
        <taxon>Teleostei</taxon>
        <taxon>Anguilliformes</taxon>
        <taxon>Anguillidae</taxon>
        <taxon>Anguilla</taxon>
    </lineage>
</organism>
<name>A0A0E9X7B4_ANGAN</name>
<evidence type="ECO:0000313" key="1">
    <source>
        <dbReference type="EMBL" id="JAH98499.1"/>
    </source>
</evidence>
<sequence>MKYPCMSFSRVGKRVIQLNSCRIQLKKKSNSKASYRLHIMSLTVKSTTNHYSVKPSQADNDTNFRYFVHRSPLA</sequence>